<evidence type="ECO:0000256" key="2">
    <source>
        <dbReference type="SAM" id="MobiDB-lite"/>
    </source>
</evidence>
<feature type="region of interest" description="Disordered" evidence="2">
    <location>
        <begin position="1"/>
        <end position="43"/>
    </location>
</feature>
<evidence type="ECO:0000313" key="4">
    <source>
        <dbReference type="EMBL" id="CCW35419.1"/>
    </source>
</evidence>
<dbReference type="Gene3D" id="1.25.40.10">
    <property type="entry name" value="Tetratricopeptide repeat domain"/>
    <property type="match status" value="1"/>
</dbReference>
<dbReference type="InParanoid" id="S0EZ29"/>
<dbReference type="EMBL" id="HF951689">
    <property type="protein sequence ID" value="CCW35419.1"/>
    <property type="molecule type" value="Genomic_DNA"/>
</dbReference>
<feature type="compositionally biased region" description="Basic and acidic residues" evidence="2">
    <location>
        <begin position="1"/>
        <end position="11"/>
    </location>
</feature>
<dbReference type="OrthoDB" id="9768142at2"/>
<dbReference type="InterPro" id="IPR019734">
    <property type="entry name" value="TPR_rpt"/>
</dbReference>
<dbReference type="InterPro" id="IPR011990">
    <property type="entry name" value="TPR-like_helical_dom_sf"/>
</dbReference>
<dbReference type="KEGG" id="ccz:CCALI_01603"/>
<feature type="transmembrane region" description="Helical" evidence="3">
    <location>
        <begin position="162"/>
        <end position="184"/>
    </location>
</feature>
<name>S0EZ29_CHTCT</name>
<evidence type="ECO:0000256" key="3">
    <source>
        <dbReference type="SAM" id="Phobius"/>
    </source>
</evidence>
<dbReference type="HOGENOM" id="CLU_628061_0_0_0"/>
<dbReference type="AlphaFoldDB" id="S0EZ29"/>
<dbReference type="STRING" id="454171.CP488_02492"/>
<dbReference type="RefSeq" id="WP_016482952.1">
    <property type="nucleotide sequence ID" value="NC_021487.1"/>
</dbReference>
<keyword evidence="1" id="KW-0802">TPR repeat</keyword>
<dbReference type="PATRIC" id="fig|1303518.3.peg.1646"/>
<feature type="compositionally biased region" description="Low complexity" evidence="2">
    <location>
        <begin position="229"/>
        <end position="261"/>
    </location>
</feature>
<dbReference type="SUPFAM" id="SSF48452">
    <property type="entry name" value="TPR-like"/>
    <property type="match status" value="1"/>
</dbReference>
<evidence type="ECO:0000256" key="1">
    <source>
        <dbReference type="PROSITE-ProRule" id="PRU00339"/>
    </source>
</evidence>
<feature type="compositionally biased region" description="Polar residues" evidence="2">
    <location>
        <begin position="292"/>
        <end position="317"/>
    </location>
</feature>
<feature type="compositionally biased region" description="Polar residues" evidence="2">
    <location>
        <begin position="12"/>
        <end position="26"/>
    </location>
</feature>
<dbReference type="eggNOG" id="COG0457">
    <property type="taxonomic scope" value="Bacteria"/>
</dbReference>
<organism evidence="4 5">
    <name type="scientific">Chthonomonas calidirosea (strain DSM 23976 / ICMP 18418 / T49)</name>
    <dbReference type="NCBI Taxonomy" id="1303518"/>
    <lineage>
        <taxon>Bacteria</taxon>
        <taxon>Bacillati</taxon>
        <taxon>Armatimonadota</taxon>
        <taxon>Chthonomonadia</taxon>
        <taxon>Chthonomonadales</taxon>
        <taxon>Chthonomonadaceae</taxon>
        <taxon>Chthonomonas</taxon>
    </lineage>
</organism>
<keyword evidence="3" id="KW-0812">Transmembrane</keyword>
<sequence>MDTPEERKTETPSEPDSSIPTQQEPTDTAKGGVLANIGEDPSIPPGEAGIRHLLVRANLHRLRKQYAEAVECCIAAIRRRPDCQAAHSMLGDIYRDQENWAEAVRWYRMAVEIRPSAVDEARLQRAEQELLRRQQALPYAIPSDPELRAGTMPLMGLPPQRWLLGLWLVSLGFLAGVLLMLIAMRTHSSPPISPSYYAAPKTSGGFGNGVASLPPTYTTSPYIPISAPSSLQSPAASQAPPTSSSAVSAAKNDRTSAASSSPLPPSLPSAPVKGTAPLSVQPTQLAHVPDEPQTTLPQTSAPSPDPSGLTNGFQLTGENNLGRGEVAVFLLAPASYATDTSSTAQATIIRNIYRAARFVFANSYYASATVFVQVPSPQAGAPLAIAQANLLRTDAMSMNPDNASLQDLTAHLQNFQYFGNGSPPPNASSSTSSGGT</sequence>
<keyword evidence="5" id="KW-1185">Reference proteome</keyword>
<feature type="repeat" description="TPR" evidence="1">
    <location>
        <begin position="84"/>
        <end position="117"/>
    </location>
</feature>
<reference evidence="5" key="1">
    <citation type="submission" date="2013-03" db="EMBL/GenBank/DDBJ databases">
        <title>Genome sequence of Chthonomonas calidirosea, the first sequenced genome from the Armatimonadetes phylum (formally candidate division OP10).</title>
        <authorList>
            <person name="Lee K.C.Y."/>
            <person name="Morgan X.C."/>
            <person name="Dunfield P.F."/>
            <person name="Tamas I."/>
            <person name="Houghton K.M."/>
            <person name="Vyssotski M."/>
            <person name="Ryan J.L.J."/>
            <person name="Lagutin K."/>
            <person name="McDonald I.R."/>
            <person name="Stott M.B."/>
        </authorList>
    </citation>
    <scope>NUCLEOTIDE SEQUENCE [LARGE SCALE GENOMIC DNA]</scope>
    <source>
        <strain evidence="5">DSM 23976 / ICMP 18418 / T49</strain>
    </source>
</reference>
<keyword evidence="3" id="KW-0472">Membrane</keyword>
<gene>
    <name evidence="4" type="ORF">CCALI_01603</name>
</gene>
<accession>S0EZ29</accession>
<evidence type="ECO:0000313" key="5">
    <source>
        <dbReference type="Proteomes" id="UP000014227"/>
    </source>
</evidence>
<dbReference type="Pfam" id="PF13432">
    <property type="entry name" value="TPR_16"/>
    <property type="match status" value="1"/>
</dbReference>
<dbReference type="SMART" id="SM00028">
    <property type="entry name" value="TPR"/>
    <property type="match status" value="2"/>
</dbReference>
<dbReference type="PROSITE" id="PS50005">
    <property type="entry name" value="TPR"/>
    <property type="match status" value="1"/>
</dbReference>
<dbReference type="Proteomes" id="UP000014227">
    <property type="component" value="Chromosome I"/>
</dbReference>
<keyword evidence="3" id="KW-1133">Transmembrane helix</keyword>
<proteinExistence type="predicted"/>
<protein>
    <submittedName>
        <fullName evidence="4">TPR repeat</fullName>
    </submittedName>
</protein>
<feature type="region of interest" description="Disordered" evidence="2">
    <location>
        <begin position="229"/>
        <end position="317"/>
    </location>
</feature>